<evidence type="ECO:0000256" key="1">
    <source>
        <dbReference type="SAM" id="MobiDB-lite"/>
    </source>
</evidence>
<proteinExistence type="predicted"/>
<name>A0A6J4RGI0_9ACTN</name>
<sequence>ARRGAPRRGRARRRRVHPLAELGPRRGRHHRPGRRSRRPRPRPRRLPGEARRQRQRLERALRRPL</sequence>
<feature type="non-terminal residue" evidence="2">
    <location>
        <position position="65"/>
    </location>
</feature>
<feature type="compositionally biased region" description="Basic and acidic residues" evidence="1">
    <location>
        <begin position="46"/>
        <end position="65"/>
    </location>
</feature>
<evidence type="ECO:0000313" key="2">
    <source>
        <dbReference type="EMBL" id="CAA9473140.1"/>
    </source>
</evidence>
<dbReference type="EMBL" id="CADCVS010000048">
    <property type="protein sequence ID" value="CAA9473140.1"/>
    <property type="molecule type" value="Genomic_DNA"/>
</dbReference>
<gene>
    <name evidence="2" type="ORF">AVDCRST_MAG30-255</name>
</gene>
<feature type="region of interest" description="Disordered" evidence="1">
    <location>
        <begin position="1"/>
        <end position="65"/>
    </location>
</feature>
<organism evidence="2">
    <name type="scientific">uncultured Solirubrobacteraceae bacterium</name>
    <dbReference type="NCBI Taxonomy" id="1162706"/>
    <lineage>
        <taxon>Bacteria</taxon>
        <taxon>Bacillati</taxon>
        <taxon>Actinomycetota</taxon>
        <taxon>Thermoleophilia</taxon>
        <taxon>Solirubrobacterales</taxon>
        <taxon>Solirubrobacteraceae</taxon>
        <taxon>environmental samples</taxon>
    </lineage>
</organism>
<protein>
    <submittedName>
        <fullName evidence="2">Uncharacterized protein</fullName>
    </submittedName>
</protein>
<reference evidence="2" key="1">
    <citation type="submission" date="2020-02" db="EMBL/GenBank/DDBJ databases">
        <authorList>
            <person name="Meier V. D."/>
        </authorList>
    </citation>
    <scope>NUCLEOTIDE SEQUENCE</scope>
    <source>
        <strain evidence="2">AVDCRST_MAG30</strain>
    </source>
</reference>
<dbReference type="AlphaFoldDB" id="A0A6J4RGI0"/>
<accession>A0A6J4RGI0</accession>
<feature type="non-terminal residue" evidence="2">
    <location>
        <position position="1"/>
    </location>
</feature>
<feature type="compositionally biased region" description="Basic residues" evidence="1">
    <location>
        <begin position="1"/>
        <end position="17"/>
    </location>
</feature>
<feature type="compositionally biased region" description="Basic residues" evidence="1">
    <location>
        <begin position="25"/>
        <end position="45"/>
    </location>
</feature>